<organism evidence="1">
    <name type="scientific">Myoviridae sp. cthRr4</name>
    <dbReference type="NCBI Taxonomy" id="2825152"/>
    <lineage>
        <taxon>Viruses</taxon>
        <taxon>Duplodnaviria</taxon>
        <taxon>Heunggongvirae</taxon>
        <taxon>Uroviricota</taxon>
        <taxon>Caudoviricetes</taxon>
    </lineage>
</organism>
<sequence length="548" mass="63868">MSINTKAYIENYIKIRDKKNNIVPLVFNEPQLKYYNVIKSMYQQRKPIRIIILKARQMGFSTETEAVIFKNVVTHHNYNAGIVAHKEDSTANLFNMSKRMLEYLPEDIKPERKKSNAKELVFNNEQGTGLDSRMKVMTAGGKGIGRSDTFTALHLSELAFWEGDKKATMTGLLQAVPNTPDSMIIIESTANGYEYFKEMWDSAVAGENDFYPLFIGWNELKEYSMPYTGFDLTQEEKDLQKQYNLTLEQLTWRRWCIKNNCSNDINLFKQEYPICPEEAFLSTGNCYFNKENIINRINTAPESLVRGKFTCYYDGIRIRNQKFLEQDDGNIKIYEYPQKRVPYVLGGDTAGEGSDFFTAHVINNITGKQVAVLKQQYNEIEYVKQVYCLGMFYNCALVGLENNFSTYPTQKLAELNYPNQFVRKKEDQYNNKYEKSYGFKTTTITRPYILGQLQEIVHDNIDVIQDKDTLREMLTFIVNDKGRAEAEEGYHDDLVMALAIAYYIREQQDYKKAERDSKYKDIQEQIDKIFGEDINKIEEDYEDDIVPF</sequence>
<accession>A0A8S5NVV5</accession>
<dbReference type="Gene3D" id="3.40.50.300">
    <property type="entry name" value="P-loop containing nucleotide triphosphate hydrolases"/>
    <property type="match status" value="1"/>
</dbReference>
<dbReference type="Gene3D" id="3.30.420.240">
    <property type="match status" value="1"/>
</dbReference>
<reference evidence="1" key="1">
    <citation type="journal article" date="2021" name="Proc. Natl. Acad. Sci. U.S.A.">
        <title>A Catalog of Tens of Thousands of Viruses from Human Metagenomes Reveals Hidden Associations with Chronic Diseases.</title>
        <authorList>
            <person name="Tisza M.J."/>
            <person name="Buck C.B."/>
        </authorList>
    </citation>
    <scope>NUCLEOTIDE SEQUENCE</scope>
    <source>
        <strain evidence="1">CthRr4</strain>
    </source>
</reference>
<dbReference type="InterPro" id="IPR027417">
    <property type="entry name" value="P-loop_NTPase"/>
</dbReference>
<protein>
    <submittedName>
        <fullName evidence="1">Terminase large subunit</fullName>
    </submittedName>
</protein>
<proteinExistence type="predicted"/>
<name>A0A8S5NVV5_9CAUD</name>
<dbReference type="EMBL" id="BK015254">
    <property type="protein sequence ID" value="DAD98139.1"/>
    <property type="molecule type" value="Genomic_DNA"/>
</dbReference>
<evidence type="ECO:0000313" key="1">
    <source>
        <dbReference type="EMBL" id="DAD98139.1"/>
    </source>
</evidence>